<dbReference type="PIRSF" id="PIRSF005604">
    <property type="entry name" value="XET"/>
    <property type="match status" value="1"/>
</dbReference>
<comment type="similarity">
    <text evidence="12">Belongs to the glycosyl hydrolase 16 family.</text>
</comment>
<evidence type="ECO:0000256" key="6">
    <source>
        <dbReference type="ARBA" id="ARBA00022801"/>
    </source>
</evidence>
<feature type="glycosylation site" description="N-linked (GlcNAc...) asparagine" evidence="11">
    <location>
        <position position="109"/>
    </location>
</feature>
<keyword evidence="12" id="KW-0961">Cell wall biogenesis/degradation</keyword>
<keyword evidence="1 12" id="KW-0134">Cell wall</keyword>
<dbReference type="PANTHER" id="PTHR31062">
    <property type="entry name" value="XYLOGLUCAN ENDOTRANSGLUCOSYLASE/HYDROLASE PROTEIN 8-RELATED"/>
    <property type="match status" value="1"/>
</dbReference>
<feature type="active site" description="Proton donor" evidence="10">
    <location>
        <position position="105"/>
    </location>
</feature>
<evidence type="ECO:0000256" key="5">
    <source>
        <dbReference type="ARBA" id="ARBA00022729"/>
    </source>
</evidence>
<sequence>MSASLSLAILVLLGHLMATSEANFNQHFDVTWGHHRSQIKDGGQLLTLSLEKDSGAGFQFKNQYLFGRIDMQIKLVAGNSAGTVTTFYLPQLSSQGSNHDEIDFEFLGNSSGNPYTLHTNVFSQGKGNREQQFHLWFDPTTAFHTYTILWNSQRIIFLVDNIPIRVFTNMKSQGVPFPSKQPMSIHSSLWNADEWATQGGRVKADWTNAPFVASYKNFKVEACIWKPASASSTCSPGARQTQGLDAAGRNRIRWVQSKYMIYNYCSDLKRFPQGVPYECKQSRFL</sequence>
<comment type="subcellular location">
    <subcellularLocation>
        <location evidence="12">Secreted</location>
        <location evidence="12">Cell wall</location>
    </subcellularLocation>
    <subcellularLocation>
        <location evidence="12">Secreted</location>
        <location evidence="12">Extracellular space</location>
        <location evidence="12">Apoplast</location>
    </subcellularLocation>
</comment>
<keyword evidence="15" id="KW-1185">Reference proteome</keyword>
<dbReference type="InterPro" id="IPR013320">
    <property type="entry name" value="ConA-like_dom_sf"/>
</dbReference>
<dbReference type="GO" id="GO:0071555">
    <property type="term" value="P:cell wall organization"/>
    <property type="evidence" value="ECO:0007669"/>
    <property type="project" value="UniProtKB-KW"/>
</dbReference>
<evidence type="ECO:0000256" key="4">
    <source>
        <dbReference type="ARBA" id="ARBA00022679"/>
    </source>
</evidence>
<dbReference type="GO" id="GO:0042546">
    <property type="term" value="P:cell wall biogenesis"/>
    <property type="evidence" value="ECO:0007669"/>
    <property type="project" value="InterPro"/>
</dbReference>
<comment type="caution">
    <text evidence="14">The sequence shown here is derived from an EMBL/GenBank/DDBJ whole genome shotgun (WGS) entry which is preliminary data.</text>
</comment>
<feature type="chain" id="PRO_5043088864" description="Xyloglucan endotransglucosylase/hydrolase" evidence="12">
    <location>
        <begin position="23"/>
        <end position="285"/>
    </location>
</feature>
<dbReference type="Pfam" id="PF06955">
    <property type="entry name" value="XET_C"/>
    <property type="match status" value="1"/>
</dbReference>
<evidence type="ECO:0000256" key="8">
    <source>
        <dbReference type="ARBA" id="ARBA00023180"/>
    </source>
</evidence>
<evidence type="ECO:0000256" key="9">
    <source>
        <dbReference type="ARBA" id="ARBA00023295"/>
    </source>
</evidence>
<evidence type="ECO:0000256" key="3">
    <source>
        <dbReference type="ARBA" id="ARBA00022525"/>
    </source>
</evidence>
<dbReference type="GO" id="GO:0016762">
    <property type="term" value="F:xyloglucan:xyloglucosyl transferase activity"/>
    <property type="evidence" value="ECO:0007669"/>
    <property type="project" value="UniProtKB-EC"/>
</dbReference>
<dbReference type="EC" id="2.4.1.207" evidence="12"/>
<dbReference type="GO" id="GO:0004553">
    <property type="term" value="F:hydrolase activity, hydrolyzing O-glycosyl compounds"/>
    <property type="evidence" value="ECO:0007669"/>
    <property type="project" value="InterPro"/>
</dbReference>
<accession>A0AAV0RTD2</accession>
<keyword evidence="2 12" id="KW-0052">Apoplast</keyword>
<name>A0AAV0RTD2_9ROSI</name>
<feature type="active site" description="Nucleophile" evidence="10">
    <location>
        <position position="101"/>
    </location>
</feature>
<dbReference type="InterPro" id="IPR008263">
    <property type="entry name" value="GH16_AS"/>
</dbReference>
<reference evidence="14" key="1">
    <citation type="submission" date="2022-08" db="EMBL/GenBank/DDBJ databases">
        <authorList>
            <person name="Gutierrez-Valencia J."/>
        </authorList>
    </citation>
    <scope>NUCLEOTIDE SEQUENCE</scope>
</reference>
<evidence type="ECO:0000256" key="7">
    <source>
        <dbReference type="ARBA" id="ARBA00023157"/>
    </source>
</evidence>
<dbReference type="EMBL" id="CAMGYJ010000011">
    <property type="protein sequence ID" value="CAI0559792.1"/>
    <property type="molecule type" value="Genomic_DNA"/>
</dbReference>
<dbReference type="InterPro" id="IPR044791">
    <property type="entry name" value="Beta-glucanase/XTH"/>
</dbReference>
<organism evidence="14 15">
    <name type="scientific">Linum tenue</name>
    <dbReference type="NCBI Taxonomy" id="586396"/>
    <lineage>
        <taxon>Eukaryota</taxon>
        <taxon>Viridiplantae</taxon>
        <taxon>Streptophyta</taxon>
        <taxon>Embryophyta</taxon>
        <taxon>Tracheophyta</taxon>
        <taxon>Spermatophyta</taxon>
        <taxon>Magnoliopsida</taxon>
        <taxon>eudicotyledons</taxon>
        <taxon>Gunneridae</taxon>
        <taxon>Pentapetalae</taxon>
        <taxon>rosids</taxon>
        <taxon>fabids</taxon>
        <taxon>Malpighiales</taxon>
        <taxon>Linaceae</taxon>
        <taxon>Linum</taxon>
    </lineage>
</organism>
<dbReference type="PROSITE" id="PS01034">
    <property type="entry name" value="GH16_1"/>
    <property type="match status" value="1"/>
</dbReference>
<evidence type="ECO:0000256" key="10">
    <source>
        <dbReference type="PIRSR" id="PIRSR005604-1"/>
    </source>
</evidence>
<keyword evidence="9 12" id="KW-0326">Glycosidase</keyword>
<dbReference type="InterPro" id="IPR016455">
    <property type="entry name" value="XTH"/>
</dbReference>
<evidence type="ECO:0000313" key="14">
    <source>
        <dbReference type="EMBL" id="CAI0559792.1"/>
    </source>
</evidence>
<proteinExistence type="inferred from homology"/>
<dbReference type="PROSITE" id="PS51762">
    <property type="entry name" value="GH16_2"/>
    <property type="match status" value="1"/>
</dbReference>
<protein>
    <recommendedName>
        <fullName evidence="12">Xyloglucan endotransglucosylase/hydrolase</fullName>
        <ecNumber evidence="12">2.4.1.207</ecNumber>
    </recommendedName>
</protein>
<dbReference type="Proteomes" id="UP001154282">
    <property type="component" value="Unassembled WGS sequence"/>
</dbReference>
<evidence type="ECO:0000256" key="2">
    <source>
        <dbReference type="ARBA" id="ARBA00022523"/>
    </source>
</evidence>
<dbReference type="Pfam" id="PF00722">
    <property type="entry name" value="Glyco_hydro_16"/>
    <property type="match status" value="1"/>
</dbReference>
<keyword evidence="4 12" id="KW-0808">Transferase</keyword>
<comment type="PTM">
    <text evidence="12">Contains at least one intrachain disulfide bond essential for its enzymatic activity.</text>
</comment>
<keyword evidence="3 12" id="KW-0964">Secreted</keyword>
<evidence type="ECO:0000256" key="11">
    <source>
        <dbReference type="PIRSR" id="PIRSR005604-2"/>
    </source>
</evidence>
<dbReference type="GO" id="GO:0048046">
    <property type="term" value="C:apoplast"/>
    <property type="evidence" value="ECO:0007669"/>
    <property type="project" value="UniProtKB-SubCell"/>
</dbReference>
<dbReference type="InterPro" id="IPR010713">
    <property type="entry name" value="XET_C"/>
</dbReference>
<dbReference type="CDD" id="cd02176">
    <property type="entry name" value="GH16_XET"/>
    <property type="match status" value="1"/>
</dbReference>
<dbReference type="AlphaFoldDB" id="A0AAV0RTD2"/>
<keyword evidence="8" id="KW-0325">Glycoprotein</keyword>
<comment type="function">
    <text evidence="12">Catalyzes xyloglucan endohydrolysis (XEH) and/or endotransglycosylation (XET). Cleaves and religates xyloglucan polymers, an essential constituent of the primary cell wall, and thereby participates in cell wall construction of growing tissues.</text>
</comment>
<feature type="signal peptide" evidence="12">
    <location>
        <begin position="1"/>
        <end position="22"/>
    </location>
</feature>
<keyword evidence="7" id="KW-1015">Disulfide bond</keyword>
<evidence type="ECO:0000259" key="13">
    <source>
        <dbReference type="PROSITE" id="PS51762"/>
    </source>
</evidence>
<evidence type="ECO:0000256" key="12">
    <source>
        <dbReference type="RuleBase" id="RU361120"/>
    </source>
</evidence>
<dbReference type="FunFam" id="2.60.120.200:FF:000025">
    <property type="entry name" value="Xyloglucan endotransglucosylase/hydrolase"/>
    <property type="match status" value="1"/>
</dbReference>
<dbReference type="SUPFAM" id="SSF49899">
    <property type="entry name" value="Concanavalin A-like lectins/glucanases"/>
    <property type="match status" value="1"/>
</dbReference>
<dbReference type="InterPro" id="IPR000757">
    <property type="entry name" value="Beta-glucanase-like"/>
</dbReference>
<keyword evidence="6 12" id="KW-0378">Hydrolase</keyword>
<evidence type="ECO:0000313" key="15">
    <source>
        <dbReference type="Proteomes" id="UP001154282"/>
    </source>
</evidence>
<dbReference type="Gene3D" id="2.60.120.200">
    <property type="match status" value="1"/>
</dbReference>
<dbReference type="GO" id="GO:0010411">
    <property type="term" value="P:xyloglucan metabolic process"/>
    <property type="evidence" value="ECO:0007669"/>
    <property type="project" value="InterPro"/>
</dbReference>
<evidence type="ECO:0000256" key="1">
    <source>
        <dbReference type="ARBA" id="ARBA00022512"/>
    </source>
</evidence>
<gene>
    <name evidence="14" type="ORF">LITE_LOCUS49382</name>
</gene>
<feature type="domain" description="GH16" evidence="13">
    <location>
        <begin position="18"/>
        <end position="215"/>
    </location>
</feature>
<keyword evidence="5 12" id="KW-0732">Signal</keyword>